<dbReference type="InterPro" id="IPR036748">
    <property type="entry name" value="MTH938-like_sf"/>
</dbReference>
<keyword evidence="2" id="KW-1185">Reference proteome</keyword>
<reference evidence="1" key="3">
    <citation type="submission" date="2025-09" db="UniProtKB">
        <authorList>
            <consortium name="Ensembl"/>
        </authorList>
    </citation>
    <scope>IDENTIFICATION</scope>
</reference>
<sequence>MASLPGSYYPWNCKAVRFPTCSSLRCETNSADRGHWSSAKFLISSPEIASLSWGQMKIQDSTKIYKGCKVQPGGSWAGNQRDTELSTPSTLEYLGKEGTDVRALQADQAVKEDNALVTQGARVGGVFHSTC</sequence>
<dbReference type="PANTHER" id="PTHR15811">
    <property type="entry name" value="MTH938 DOMAIN-CONTAINING PROTEIN"/>
    <property type="match status" value="1"/>
</dbReference>
<evidence type="ECO:0000313" key="2">
    <source>
        <dbReference type="Proteomes" id="UP000694554"/>
    </source>
</evidence>
<reference evidence="1" key="2">
    <citation type="submission" date="2025-08" db="UniProtKB">
        <authorList>
            <consortium name="Ensembl"/>
        </authorList>
    </citation>
    <scope>IDENTIFICATION</scope>
</reference>
<dbReference type="PANTHER" id="PTHR15811:SF5">
    <property type="entry name" value="MTH938 DOMAIN-CONTAINING PROTEIN"/>
    <property type="match status" value="1"/>
</dbReference>
<dbReference type="GeneTree" id="ENSGT00390000011958"/>
<proteinExistence type="predicted"/>
<name>A0A8C9E893_PHOSS</name>
<dbReference type="Proteomes" id="UP000694554">
    <property type="component" value="Chromosome 9"/>
</dbReference>
<accession>A0A8C9E893</accession>
<organism evidence="1 2">
    <name type="scientific">Phocoena sinus</name>
    <name type="common">Vaquita</name>
    <dbReference type="NCBI Taxonomy" id="42100"/>
    <lineage>
        <taxon>Eukaryota</taxon>
        <taxon>Metazoa</taxon>
        <taxon>Chordata</taxon>
        <taxon>Craniata</taxon>
        <taxon>Vertebrata</taxon>
        <taxon>Euteleostomi</taxon>
        <taxon>Mammalia</taxon>
        <taxon>Eutheria</taxon>
        <taxon>Laurasiatheria</taxon>
        <taxon>Artiodactyla</taxon>
        <taxon>Whippomorpha</taxon>
        <taxon>Cetacea</taxon>
        <taxon>Odontoceti</taxon>
        <taxon>Phocoenidae</taxon>
        <taxon>Phocoena</taxon>
    </lineage>
</organism>
<evidence type="ECO:0000313" key="1">
    <source>
        <dbReference type="Ensembl" id="ENSPSNP00000026789.1"/>
    </source>
</evidence>
<dbReference type="GO" id="GO:0005737">
    <property type="term" value="C:cytoplasm"/>
    <property type="evidence" value="ECO:0007669"/>
    <property type="project" value="TreeGrafter"/>
</dbReference>
<dbReference type="Gene3D" id="3.40.1230.10">
    <property type="entry name" value="MTH938-like"/>
    <property type="match status" value="1"/>
</dbReference>
<dbReference type="AlphaFoldDB" id="A0A8C9E893"/>
<dbReference type="Ensembl" id="ENSPSNT00000030107.1">
    <property type="protein sequence ID" value="ENSPSNP00000026789.1"/>
    <property type="gene ID" value="ENSPSNG00000019518.1"/>
</dbReference>
<dbReference type="GO" id="GO:0045600">
    <property type="term" value="P:positive regulation of fat cell differentiation"/>
    <property type="evidence" value="ECO:0007669"/>
    <property type="project" value="TreeGrafter"/>
</dbReference>
<dbReference type="SUPFAM" id="SSF64076">
    <property type="entry name" value="MTH938-like"/>
    <property type="match status" value="1"/>
</dbReference>
<protein>
    <submittedName>
        <fullName evidence="1">Uncharacterized protein</fullName>
    </submittedName>
</protein>
<reference evidence="1" key="1">
    <citation type="submission" date="2019-08" db="EMBL/GenBank/DDBJ databases">
        <title>Phocoena sinus (Vaquita) genome, mPhoSin1, primary haplotype.</title>
        <authorList>
            <person name="Morin P."/>
            <person name="Mountcastle J."/>
            <person name="Fungtammasan C."/>
            <person name="Rhie A."/>
            <person name="Rojas-Bracho L."/>
            <person name="Smith C.R."/>
            <person name="Taylor B.L."/>
            <person name="Gulland F.M.D."/>
            <person name="Musser W."/>
            <person name="Houck M."/>
            <person name="Haase B."/>
            <person name="Paez S."/>
            <person name="Howe K."/>
            <person name="Torrance J."/>
            <person name="Formenti G."/>
            <person name="Phillippy A."/>
            <person name="Ryder O."/>
            <person name="Jarvis E.D."/>
            <person name="Fedrigo O."/>
        </authorList>
    </citation>
    <scope>NUCLEOTIDE SEQUENCE [LARGE SCALE GENOMIC DNA]</scope>
</reference>